<gene>
    <name evidence="2" type="ORF">ABEB36_011177</name>
</gene>
<name>A0ABD1EF34_HYPHA</name>
<evidence type="ECO:0000256" key="1">
    <source>
        <dbReference type="SAM" id="MobiDB-lite"/>
    </source>
</evidence>
<sequence>MPGKRLNSQAREFVAKILKYFSDEKDNGGPLKPMTSVKERVADALGISLRTVTTIKSYSDRSQALCTPGKSRPRLKSKTEDLRDSQKQDVRNVIYDMYAQKKHVTLRSLKEELAAKQILDAHITTISKVLSNIGFHYKKDDNRRALMERTSVALARIEFF</sequence>
<evidence type="ECO:0000313" key="3">
    <source>
        <dbReference type="Proteomes" id="UP001566132"/>
    </source>
</evidence>
<reference evidence="2 3" key="1">
    <citation type="submission" date="2024-05" db="EMBL/GenBank/DDBJ databases">
        <title>Genetic variation in Jamaican populations of the coffee berry borer (Hypothenemus hampei).</title>
        <authorList>
            <person name="Errbii M."/>
            <person name="Myrie A."/>
        </authorList>
    </citation>
    <scope>NUCLEOTIDE SEQUENCE [LARGE SCALE GENOMIC DNA]</scope>
    <source>
        <strain evidence="2">JA-Hopewell-2020-01-JO</strain>
        <tissue evidence="2">Whole body</tissue>
    </source>
</reference>
<accession>A0ABD1EF34</accession>
<dbReference type="EMBL" id="JBDJPC010000008">
    <property type="protein sequence ID" value="KAL1493036.1"/>
    <property type="molecule type" value="Genomic_DNA"/>
</dbReference>
<organism evidence="2 3">
    <name type="scientific">Hypothenemus hampei</name>
    <name type="common">Coffee berry borer</name>
    <dbReference type="NCBI Taxonomy" id="57062"/>
    <lineage>
        <taxon>Eukaryota</taxon>
        <taxon>Metazoa</taxon>
        <taxon>Ecdysozoa</taxon>
        <taxon>Arthropoda</taxon>
        <taxon>Hexapoda</taxon>
        <taxon>Insecta</taxon>
        <taxon>Pterygota</taxon>
        <taxon>Neoptera</taxon>
        <taxon>Endopterygota</taxon>
        <taxon>Coleoptera</taxon>
        <taxon>Polyphaga</taxon>
        <taxon>Cucujiformia</taxon>
        <taxon>Curculionidae</taxon>
        <taxon>Scolytinae</taxon>
        <taxon>Hypothenemus</taxon>
    </lineage>
</organism>
<evidence type="ECO:0000313" key="2">
    <source>
        <dbReference type="EMBL" id="KAL1493036.1"/>
    </source>
</evidence>
<comment type="caution">
    <text evidence="2">The sequence shown here is derived from an EMBL/GenBank/DDBJ whole genome shotgun (WGS) entry which is preliminary data.</text>
</comment>
<protein>
    <submittedName>
        <fullName evidence="2">Uncharacterized protein</fullName>
    </submittedName>
</protein>
<dbReference type="Proteomes" id="UP001566132">
    <property type="component" value="Unassembled WGS sequence"/>
</dbReference>
<feature type="region of interest" description="Disordered" evidence="1">
    <location>
        <begin position="62"/>
        <end position="83"/>
    </location>
</feature>
<proteinExistence type="predicted"/>
<keyword evidence="3" id="KW-1185">Reference proteome</keyword>
<dbReference type="AlphaFoldDB" id="A0ABD1EF34"/>